<feature type="region of interest" description="Disordered" evidence="1">
    <location>
        <begin position="234"/>
        <end position="267"/>
    </location>
</feature>
<dbReference type="OrthoDB" id="691673at2759"/>
<reference evidence="3 4" key="1">
    <citation type="journal article" date="2017" name="Genome Biol.">
        <title>New reference genome sequences of hot pepper reveal the massive evolution of plant disease-resistance genes by retroduplication.</title>
        <authorList>
            <person name="Kim S."/>
            <person name="Park J."/>
            <person name="Yeom S.I."/>
            <person name="Kim Y.M."/>
            <person name="Seo E."/>
            <person name="Kim K.T."/>
            <person name="Kim M.S."/>
            <person name="Lee J.M."/>
            <person name="Cheong K."/>
            <person name="Shin H.S."/>
            <person name="Kim S.B."/>
            <person name="Han K."/>
            <person name="Lee J."/>
            <person name="Park M."/>
            <person name="Lee H.A."/>
            <person name="Lee H.Y."/>
            <person name="Lee Y."/>
            <person name="Oh S."/>
            <person name="Lee J.H."/>
            <person name="Choi E."/>
            <person name="Choi E."/>
            <person name="Lee S.E."/>
            <person name="Jeon J."/>
            <person name="Kim H."/>
            <person name="Choi G."/>
            <person name="Song H."/>
            <person name="Lee J."/>
            <person name="Lee S.C."/>
            <person name="Kwon J.K."/>
            <person name="Lee H.Y."/>
            <person name="Koo N."/>
            <person name="Hong Y."/>
            <person name="Kim R.W."/>
            <person name="Kang W.H."/>
            <person name="Huh J.H."/>
            <person name="Kang B.C."/>
            <person name="Yang T.J."/>
            <person name="Lee Y.H."/>
            <person name="Bennetzen J.L."/>
            <person name="Choi D."/>
        </authorList>
    </citation>
    <scope>NUCLEOTIDE SEQUENCE [LARGE SCALE GENOMIC DNA]</scope>
    <source>
        <strain evidence="4">cv. PBC81</strain>
    </source>
</reference>
<dbReference type="STRING" id="33114.A0A2G2WS77"/>
<dbReference type="Pfam" id="PF13837">
    <property type="entry name" value="Myb_DNA-bind_4"/>
    <property type="match status" value="1"/>
</dbReference>
<keyword evidence="4" id="KW-1185">Reference proteome</keyword>
<evidence type="ECO:0000313" key="4">
    <source>
        <dbReference type="Proteomes" id="UP000224567"/>
    </source>
</evidence>
<dbReference type="Proteomes" id="UP000224567">
    <property type="component" value="Unassembled WGS sequence"/>
</dbReference>
<dbReference type="PROSITE" id="PS51029">
    <property type="entry name" value="MADF"/>
    <property type="match status" value="1"/>
</dbReference>
<evidence type="ECO:0000313" key="3">
    <source>
        <dbReference type="EMBL" id="PHT48097.1"/>
    </source>
</evidence>
<dbReference type="PANTHER" id="PTHR31307">
    <property type="entry name" value="TRIHELIX TRANSCRIPTION FACTOR ASIL2"/>
    <property type="match status" value="1"/>
</dbReference>
<dbReference type="AlphaFoldDB" id="A0A2G2WS77"/>
<evidence type="ECO:0000256" key="1">
    <source>
        <dbReference type="SAM" id="MobiDB-lite"/>
    </source>
</evidence>
<gene>
    <name evidence="3" type="ORF">CQW23_12305</name>
</gene>
<dbReference type="InterPro" id="IPR044823">
    <property type="entry name" value="ASIL1/2-like"/>
</dbReference>
<evidence type="ECO:0000259" key="2">
    <source>
        <dbReference type="PROSITE" id="PS51029"/>
    </source>
</evidence>
<dbReference type="EMBL" id="MLFT02000005">
    <property type="protein sequence ID" value="PHT48097.1"/>
    <property type="molecule type" value="Genomic_DNA"/>
</dbReference>
<feature type="compositionally biased region" description="Acidic residues" evidence="1">
    <location>
        <begin position="331"/>
        <end position="341"/>
    </location>
</feature>
<reference evidence="4" key="2">
    <citation type="journal article" date="2017" name="J. Anim. Genet.">
        <title>Multiple reference genome sequences of hot pepper reveal the massive evolution of plant disease resistance genes by retroduplication.</title>
        <authorList>
            <person name="Kim S."/>
            <person name="Park J."/>
            <person name="Yeom S.-I."/>
            <person name="Kim Y.-M."/>
            <person name="Seo E."/>
            <person name="Kim K.-T."/>
            <person name="Kim M.-S."/>
            <person name="Lee J.M."/>
            <person name="Cheong K."/>
            <person name="Shin H.-S."/>
            <person name="Kim S.-B."/>
            <person name="Han K."/>
            <person name="Lee J."/>
            <person name="Park M."/>
            <person name="Lee H.-A."/>
            <person name="Lee H.-Y."/>
            <person name="Lee Y."/>
            <person name="Oh S."/>
            <person name="Lee J.H."/>
            <person name="Choi E."/>
            <person name="Choi E."/>
            <person name="Lee S.E."/>
            <person name="Jeon J."/>
            <person name="Kim H."/>
            <person name="Choi G."/>
            <person name="Song H."/>
            <person name="Lee J."/>
            <person name="Lee S.-C."/>
            <person name="Kwon J.-K."/>
            <person name="Lee H.-Y."/>
            <person name="Koo N."/>
            <person name="Hong Y."/>
            <person name="Kim R.W."/>
            <person name="Kang W.-H."/>
            <person name="Huh J.H."/>
            <person name="Kang B.-C."/>
            <person name="Yang T.-J."/>
            <person name="Lee Y.-H."/>
            <person name="Bennetzen J.L."/>
            <person name="Choi D."/>
        </authorList>
    </citation>
    <scope>NUCLEOTIDE SEQUENCE [LARGE SCALE GENOMIC DNA]</scope>
    <source>
        <strain evidence="4">cv. PBC81</strain>
    </source>
</reference>
<dbReference type="InterPro" id="IPR044822">
    <property type="entry name" value="Myb_DNA-bind_4"/>
</dbReference>
<feature type="compositionally biased region" description="Acidic residues" evidence="1">
    <location>
        <begin position="248"/>
        <end position="257"/>
    </location>
</feature>
<accession>A0A2G2WS77</accession>
<dbReference type="PANTHER" id="PTHR31307:SF8">
    <property type="entry name" value="ALCOHOL DEHYDROGENASE TRANSCRIPTION FACTOR MYB_SANT-LIKE FAMILY PROTEIN"/>
    <property type="match status" value="1"/>
</dbReference>
<sequence>MIVVNMNDSDDDETPYPSRPNAIYTSSLPSRRSIRNPNFYPRNTHYDEYNNEYQYNNYYDDEESDENENQEFSTGENEFVTFQGTHKKKRKLETLVLNYEFAPRLGSHSSKEMWSEEESFVLLEVWGERYLDLGRRSLRAEDWGEVAEKVTEMIGVDKSEIECRNQLDVLKKKYKKEITKMEKTGGGFHSKWPFFKKMDMLMNLRMKGHCGLGCGLDSGEYVFMDPRMYLDRSNVLDEMRDSPAGSDADYDEEEEEQGSGGWKGDDESAKLLADSIQRFGQIYEKIENSKRKQMMELEKIRMDFQRELELQKKQIVERAQVEIAKIRDNSENDDNEDEDCANTDNVSCEKLRG</sequence>
<feature type="region of interest" description="Disordered" evidence="1">
    <location>
        <begin position="1"/>
        <end position="46"/>
    </location>
</feature>
<dbReference type="Gene3D" id="1.10.10.60">
    <property type="entry name" value="Homeodomain-like"/>
    <property type="match status" value="1"/>
</dbReference>
<dbReference type="InterPro" id="IPR006578">
    <property type="entry name" value="MADF-dom"/>
</dbReference>
<dbReference type="GO" id="GO:0000976">
    <property type="term" value="F:transcription cis-regulatory region binding"/>
    <property type="evidence" value="ECO:0007669"/>
    <property type="project" value="TreeGrafter"/>
</dbReference>
<proteinExistence type="predicted"/>
<dbReference type="GO" id="GO:0005634">
    <property type="term" value="C:nucleus"/>
    <property type="evidence" value="ECO:0007669"/>
    <property type="project" value="TreeGrafter"/>
</dbReference>
<name>A0A2G2WS77_CAPBA</name>
<comment type="caution">
    <text evidence="3">The sequence shown here is derived from an EMBL/GenBank/DDBJ whole genome shotgun (WGS) entry which is preliminary data.</text>
</comment>
<feature type="domain" description="MADF" evidence="2">
    <location>
        <begin position="114"/>
        <end position="206"/>
    </location>
</feature>
<protein>
    <recommendedName>
        <fullName evidence="2">MADF domain-containing protein</fullName>
    </recommendedName>
</protein>
<organism evidence="3 4">
    <name type="scientific">Capsicum baccatum</name>
    <name type="common">Peruvian pepper</name>
    <dbReference type="NCBI Taxonomy" id="33114"/>
    <lineage>
        <taxon>Eukaryota</taxon>
        <taxon>Viridiplantae</taxon>
        <taxon>Streptophyta</taxon>
        <taxon>Embryophyta</taxon>
        <taxon>Tracheophyta</taxon>
        <taxon>Spermatophyta</taxon>
        <taxon>Magnoliopsida</taxon>
        <taxon>eudicotyledons</taxon>
        <taxon>Gunneridae</taxon>
        <taxon>Pentapetalae</taxon>
        <taxon>asterids</taxon>
        <taxon>lamiids</taxon>
        <taxon>Solanales</taxon>
        <taxon>Solanaceae</taxon>
        <taxon>Solanoideae</taxon>
        <taxon>Capsiceae</taxon>
        <taxon>Capsicum</taxon>
    </lineage>
</organism>
<feature type="region of interest" description="Disordered" evidence="1">
    <location>
        <begin position="326"/>
        <end position="353"/>
    </location>
</feature>